<gene>
    <name evidence="2" type="ORF">HPHI1048_LOCUS7419</name>
</gene>
<feature type="compositionally biased region" description="Basic and acidic residues" evidence="1">
    <location>
        <begin position="539"/>
        <end position="555"/>
    </location>
</feature>
<name>A0A7S0E9M7_9CRYP</name>
<feature type="compositionally biased region" description="Low complexity" evidence="1">
    <location>
        <begin position="442"/>
        <end position="451"/>
    </location>
</feature>
<feature type="compositionally biased region" description="Low complexity" evidence="1">
    <location>
        <begin position="200"/>
        <end position="228"/>
    </location>
</feature>
<reference evidence="2" key="1">
    <citation type="submission" date="2021-01" db="EMBL/GenBank/DDBJ databases">
        <authorList>
            <person name="Corre E."/>
            <person name="Pelletier E."/>
            <person name="Niang G."/>
            <person name="Scheremetjew M."/>
            <person name="Finn R."/>
            <person name="Kale V."/>
            <person name="Holt S."/>
            <person name="Cochrane G."/>
            <person name="Meng A."/>
            <person name="Brown T."/>
            <person name="Cohen L."/>
        </authorList>
    </citation>
    <scope>NUCLEOTIDE SEQUENCE</scope>
    <source>
        <strain evidence="2">CCMP325</strain>
    </source>
</reference>
<feature type="compositionally biased region" description="Basic and acidic residues" evidence="1">
    <location>
        <begin position="567"/>
        <end position="581"/>
    </location>
</feature>
<feature type="region of interest" description="Disordered" evidence="1">
    <location>
        <begin position="434"/>
        <end position="479"/>
    </location>
</feature>
<feature type="region of interest" description="Disordered" evidence="1">
    <location>
        <begin position="369"/>
        <end position="411"/>
    </location>
</feature>
<protein>
    <submittedName>
        <fullName evidence="2">Uncharacterized protein</fullName>
    </submittedName>
</protein>
<feature type="compositionally biased region" description="Basic and acidic residues" evidence="1">
    <location>
        <begin position="510"/>
        <end position="532"/>
    </location>
</feature>
<accession>A0A7S0E9M7</accession>
<evidence type="ECO:0000256" key="1">
    <source>
        <dbReference type="SAM" id="MobiDB-lite"/>
    </source>
</evidence>
<organism evidence="2">
    <name type="scientific">Hanusia phi</name>
    <dbReference type="NCBI Taxonomy" id="3032"/>
    <lineage>
        <taxon>Eukaryota</taxon>
        <taxon>Cryptophyceae</taxon>
        <taxon>Pyrenomonadales</taxon>
        <taxon>Geminigeraceae</taxon>
        <taxon>Hanusia</taxon>
    </lineage>
</organism>
<dbReference type="AlphaFoldDB" id="A0A7S0E9M7"/>
<dbReference type="EMBL" id="HBEO01010640">
    <property type="protein sequence ID" value="CAD8478455.1"/>
    <property type="molecule type" value="Transcribed_RNA"/>
</dbReference>
<feature type="compositionally biased region" description="Polar residues" evidence="1">
    <location>
        <begin position="231"/>
        <end position="241"/>
    </location>
</feature>
<sequence length="613" mass="64688">MVKVYVLCAATTTQEMSCMHRSSVVVVFFFLVVEVANGFSPLLSGHSFNAKGGSFVCSRTALPSFTRVNRVSLNQRTSLSELSAQLNHADKIGKLVPSNWKEGTDYVRNPKLAVGDLVFLKRSDGTLRYGEVVAKAGLAWQNSWEVVVQMNGRAPGATRAELAANIFKPTQEPSKPSGSILIGRGAQTSLRQPPPPAPKPVAKIVRPPVRAATPPSAKPAAKVSAPAVGRQGSSRTTTLSNAKAAAPKPTGPSVVNADKLVKQVPATWAEGTEYLKAGSVAPKDFVIIRSSGELKFGEVVAKTGFPWQQTYTVCLQADNEGIVTSTAVFDVKDMYKATDEAVEELMRAKAAPAVGGLFGGLLNNFSPFGGSSDAPKTQKPAASPSPAAPKQAPVKEAPKASAPPSAANAKQSASNAVSGLFGGVFNALDSALPTQSKKETPAPKQSSSTPQTTPPPPAPKSAAKPKAEEPKSQPLDQVIGRIGSVDVSAKAKDAFKGAALNFLNIAEKIIDKVDSEEKPEKEAKVEKKEAPKKSPAPEPVKKAEEPKVAAKESKAPVKPASKVEQPPAKERSEDEVPIAKKRALEVNLKRAEREGDLNLGFGAEWENYIPPDV</sequence>
<feature type="region of interest" description="Disordered" evidence="1">
    <location>
        <begin position="510"/>
        <end position="581"/>
    </location>
</feature>
<evidence type="ECO:0000313" key="2">
    <source>
        <dbReference type="EMBL" id="CAD8478455.1"/>
    </source>
</evidence>
<proteinExistence type="predicted"/>
<feature type="region of interest" description="Disordered" evidence="1">
    <location>
        <begin position="186"/>
        <end position="251"/>
    </location>
</feature>